<evidence type="ECO:0000256" key="2">
    <source>
        <dbReference type="ARBA" id="ARBA00022679"/>
    </source>
</evidence>
<gene>
    <name evidence="10" type="ORF">RM540_14785</name>
</gene>
<dbReference type="PANTHER" id="PTHR23063">
    <property type="entry name" value="PHOSPHOLIPID ACYLTRANSFERASE"/>
    <property type="match status" value="1"/>
</dbReference>
<dbReference type="Pfam" id="PF01553">
    <property type="entry name" value="Acyltransferase"/>
    <property type="match status" value="1"/>
</dbReference>
<reference evidence="10 11" key="1">
    <citation type="submission" date="2023-09" db="EMBL/GenBank/DDBJ databases">
        <authorList>
            <person name="Rey-Velasco X."/>
        </authorList>
    </citation>
    <scope>NUCLEOTIDE SEQUENCE [LARGE SCALE GENOMIC DNA]</scope>
    <source>
        <strain evidence="10 11">F394</strain>
    </source>
</reference>
<feature type="domain" description="Phospholipid/glycerol acyltransferase" evidence="9">
    <location>
        <begin position="89"/>
        <end position="202"/>
    </location>
</feature>
<keyword evidence="4 8" id="KW-1133">Transmembrane helix</keyword>
<keyword evidence="6 8" id="KW-0472">Membrane</keyword>
<evidence type="ECO:0000259" key="9">
    <source>
        <dbReference type="SMART" id="SM00563"/>
    </source>
</evidence>
<evidence type="ECO:0000256" key="4">
    <source>
        <dbReference type="ARBA" id="ARBA00022989"/>
    </source>
</evidence>
<proteinExistence type="predicted"/>
<keyword evidence="7 10" id="KW-0012">Acyltransferase</keyword>
<evidence type="ECO:0000256" key="5">
    <source>
        <dbReference type="ARBA" id="ARBA00023098"/>
    </source>
</evidence>
<comment type="caution">
    <text evidence="10">The sequence shown here is derived from an EMBL/GenBank/DDBJ whole genome shotgun (WGS) entry which is preliminary data.</text>
</comment>
<dbReference type="PANTHER" id="PTHR23063:SF52">
    <property type="entry name" value="LYSOPHOSPHATIDYLCHOLINE ACYLTRANSFERASE"/>
    <property type="match status" value="1"/>
</dbReference>
<keyword evidence="11" id="KW-1185">Reference proteome</keyword>
<protein>
    <submittedName>
        <fullName evidence="10">Lysophospholipid acyltransferase family protein</fullName>
    </submittedName>
</protein>
<keyword evidence="5" id="KW-0443">Lipid metabolism</keyword>
<dbReference type="Proteomes" id="UP001267426">
    <property type="component" value="Unassembled WGS sequence"/>
</dbReference>
<sequence length="275" mass="27984">MDLSPAPPAPCPPRPSVAAAVLGVLRVAAVGAVLVVGAVAVLAAACLPGRPGGAAPSEWAAVGVARALLGAMGVRLRVEGGAALQAHRGFVFFSHPSFLDPLALLAVRPLRFLAAAGVRRLPLVGPMATALGTLYLDRGRGESRERARAALREAVASSPVPVALAPEGRTSPGPGVLPLRRGAFEVAAEAGAPVLLVALSVEPRNRTLWREGEWLTAPLWRVCARRGPLVATVRALRPALDAGRPGAAAEAERRLNAALGVRPAPTARSGGAVAA</sequence>
<dbReference type="SMART" id="SM00563">
    <property type="entry name" value="PlsC"/>
    <property type="match status" value="1"/>
</dbReference>
<dbReference type="CDD" id="cd07989">
    <property type="entry name" value="LPLAT_AGPAT-like"/>
    <property type="match status" value="1"/>
</dbReference>
<name>A0ABU3BUW0_9BACT</name>
<dbReference type="InterPro" id="IPR002123">
    <property type="entry name" value="Plipid/glycerol_acylTrfase"/>
</dbReference>
<evidence type="ECO:0000256" key="6">
    <source>
        <dbReference type="ARBA" id="ARBA00023136"/>
    </source>
</evidence>
<dbReference type="RefSeq" id="WP_311665496.1">
    <property type="nucleotide sequence ID" value="NZ_JAVRHT010000047.1"/>
</dbReference>
<evidence type="ECO:0000313" key="11">
    <source>
        <dbReference type="Proteomes" id="UP001267426"/>
    </source>
</evidence>
<comment type="subcellular location">
    <subcellularLocation>
        <location evidence="1">Membrane</location>
    </subcellularLocation>
</comment>
<keyword evidence="2" id="KW-0808">Transferase</keyword>
<evidence type="ECO:0000313" key="10">
    <source>
        <dbReference type="EMBL" id="MDT0633020.1"/>
    </source>
</evidence>
<evidence type="ECO:0000256" key="8">
    <source>
        <dbReference type="SAM" id="Phobius"/>
    </source>
</evidence>
<dbReference type="GO" id="GO:0016746">
    <property type="term" value="F:acyltransferase activity"/>
    <property type="evidence" value="ECO:0007669"/>
    <property type="project" value="UniProtKB-KW"/>
</dbReference>
<evidence type="ECO:0000256" key="3">
    <source>
        <dbReference type="ARBA" id="ARBA00022692"/>
    </source>
</evidence>
<organism evidence="10 11">
    <name type="scientific">Rubrivirga litoralis</name>
    <dbReference type="NCBI Taxonomy" id="3075598"/>
    <lineage>
        <taxon>Bacteria</taxon>
        <taxon>Pseudomonadati</taxon>
        <taxon>Rhodothermota</taxon>
        <taxon>Rhodothermia</taxon>
        <taxon>Rhodothermales</taxon>
        <taxon>Rubricoccaceae</taxon>
        <taxon>Rubrivirga</taxon>
    </lineage>
</organism>
<feature type="transmembrane region" description="Helical" evidence="8">
    <location>
        <begin position="20"/>
        <end position="47"/>
    </location>
</feature>
<accession>A0ABU3BUW0</accession>
<dbReference type="EMBL" id="JAVRHT010000047">
    <property type="protein sequence ID" value="MDT0633020.1"/>
    <property type="molecule type" value="Genomic_DNA"/>
</dbReference>
<evidence type="ECO:0000256" key="1">
    <source>
        <dbReference type="ARBA" id="ARBA00004370"/>
    </source>
</evidence>
<keyword evidence="3 8" id="KW-0812">Transmembrane</keyword>
<dbReference type="SUPFAM" id="SSF69593">
    <property type="entry name" value="Glycerol-3-phosphate (1)-acyltransferase"/>
    <property type="match status" value="1"/>
</dbReference>
<evidence type="ECO:0000256" key="7">
    <source>
        <dbReference type="ARBA" id="ARBA00023315"/>
    </source>
</evidence>